<accession>A0A2R4SWJ7</accession>
<gene>
    <name evidence="2" type="ORF">SLUN_02185</name>
</gene>
<feature type="domain" description="Cyclic nucleotide-binding" evidence="1">
    <location>
        <begin position="6"/>
        <end position="75"/>
    </location>
</feature>
<evidence type="ECO:0000313" key="2">
    <source>
        <dbReference type="EMBL" id="AVZ71222.1"/>
    </source>
</evidence>
<dbReference type="EMBL" id="CP026304">
    <property type="protein sequence ID" value="AVZ71222.1"/>
    <property type="molecule type" value="Genomic_DNA"/>
</dbReference>
<dbReference type="Gene3D" id="2.60.120.10">
    <property type="entry name" value="Jelly Rolls"/>
    <property type="match status" value="1"/>
</dbReference>
<dbReference type="SUPFAM" id="SSF51206">
    <property type="entry name" value="cAMP-binding domain-like"/>
    <property type="match status" value="1"/>
</dbReference>
<dbReference type="InterPro" id="IPR018490">
    <property type="entry name" value="cNMP-bd_dom_sf"/>
</dbReference>
<dbReference type="AlphaFoldDB" id="A0A2R4SWJ7"/>
<dbReference type="PROSITE" id="PS50042">
    <property type="entry name" value="CNMP_BINDING_3"/>
    <property type="match status" value="1"/>
</dbReference>
<organism evidence="2 3">
    <name type="scientific">Streptomyces lunaelactis</name>
    <dbReference type="NCBI Taxonomy" id="1535768"/>
    <lineage>
        <taxon>Bacteria</taxon>
        <taxon>Bacillati</taxon>
        <taxon>Actinomycetota</taxon>
        <taxon>Actinomycetes</taxon>
        <taxon>Kitasatosporales</taxon>
        <taxon>Streptomycetaceae</taxon>
        <taxon>Streptomyces</taxon>
    </lineage>
</organism>
<dbReference type="KEGG" id="slk:SLUN_02185"/>
<proteinExistence type="predicted"/>
<dbReference type="Pfam" id="PF00027">
    <property type="entry name" value="cNMP_binding"/>
    <property type="match status" value="1"/>
</dbReference>
<dbReference type="Proteomes" id="UP000244201">
    <property type="component" value="Chromosome"/>
</dbReference>
<dbReference type="InterPro" id="IPR014710">
    <property type="entry name" value="RmlC-like_jellyroll"/>
</dbReference>
<dbReference type="RefSeq" id="WP_108146914.1">
    <property type="nucleotide sequence ID" value="NZ_CP026304.1"/>
</dbReference>
<reference evidence="2 3" key="1">
    <citation type="submission" date="2018-01" db="EMBL/GenBank/DDBJ databases">
        <title>Complete genome sequence of Streptomyces lunaelactis MM109T, a Ferroverdin A producer isolated from cave moonmilk deposits.</title>
        <authorList>
            <person name="Naome A."/>
            <person name="Martinet L."/>
            <person name="Maciejewska M."/>
            <person name="Anderssen S."/>
            <person name="Adam D."/>
            <person name="Tenconi E."/>
            <person name="Deflandre B."/>
            <person name="Arguelles-Arias A."/>
            <person name="Calusinska M."/>
            <person name="Copieters W."/>
            <person name="Karim L."/>
            <person name="Hanikenne M."/>
            <person name="Baurain D."/>
            <person name="van Wezel G."/>
            <person name="Smargiasso N."/>
            <person name="de Pauw E."/>
            <person name="Delfosse P."/>
            <person name="Rigali S."/>
        </authorList>
    </citation>
    <scope>NUCLEOTIDE SEQUENCE [LARGE SCALE GENOMIC DNA]</scope>
    <source>
        <strain evidence="2 3">MM109</strain>
    </source>
</reference>
<keyword evidence="3" id="KW-1185">Reference proteome</keyword>
<evidence type="ECO:0000259" key="1">
    <source>
        <dbReference type="PROSITE" id="PS50042"/>
    </source>
</evidence>
<name>A0A2R4SWJ7_9ACTN</name>
<sequence length="154" mass="17059">MTTTTLLNVLPKDGRDHLMSFSHDVTFPAGTRIFEDGGRADQFWIIRTGSVNLDLQAHGQRAATVETLGHGDLLGWSWLVPPYIWRLGAEAFTFVRAHEFDAAAVRALCNEDPALGLALTRRVLEVVAHRLQITRIRLLDQYAPHGSGTTLTAE</sequence>
<evidence type="ECO:0000313" key="3">
    <source>
        <dbReference type="Proteomes" id="UP000244201"/>
    </source>
</evidence>
<dbReference type="CDD" id="cd00038">
    <property type="entry name" value="CAP_ED"/>
    <property type="match status" value="1"/>
</dbReference>
<dbReference type="SMART" id="SM00100">
    <property type="entry name" value="cNMP"/>
    <property type="match status" value="1"/>
</dbReference>
<dbReference type="OrthoDB" id="290916at2"/>
<dbReference type="GeneID" id="55654085"/>
<dbReference type="InterPro" id="IPR000595">
    <property type="entry name" value="cNMP-bd_dom"/>
</dbReference>
<protein>
    <recommendedName>
        <fullName evidence="1">Cyclic nucleotide-binding domain-containing protein</fullName>
    </recommendedName>
</protein>